<feature type="chain" id="PRO_5007654029" description="Secreted protein" evidence="1">
    <location>
        <begin position="19"/>
        <end position="137"/>
    </location>
</feature>
<evidence type="ECO:0000313" key="3">
    <source>
        <dbReference type="EMBL" id="CBY36913.1"/>
    </source>
</evidence>
<accession>E4YGW8</accession>
<protein>
    <recommendedName>
        <fullName evidence="4">Secreted protein</fullName>
    </recommendedName>
</protein>
<keyword evidence="1" id="KW-0732">Signal</keyword>
<evidence type="ECO:0008006" key="4">
    <source>
        <dbReference type="Google" id="ProtNLM"/>
    </source>
</evidence>
<name>E4YGW8_OIKDI</name>
<organism evidence="2">
    <name type="scientific">Oikopleura dioica</name>
    <name type="common">Tunicate</name>
    <dbReference type="NCBI Taxonomy" id="34765"/>
    <lineage>
        <taxon>Eukaryota</taxon>
        <taxon>Metazoa</taxon>
        <taxon>Chordata</taxon>
        <taxon>Tunicata</taxon>
        <taxon>Appendicularia</taxon>
        <taxon>Copelata</taxon>
        <taxon>Oikopleuridae</taxon>
        <taxon>Oikopleura</taxon>
    </lineage>
</organism>
<evidence type="ECO:0000313" key="2">
    <source>
        <dbReference type="EMBL" id="CBY34742.1"/>
    </source>
</evidence>
<gene>
    <name evidence="2" type="ORF">GSOID_T00024778001</name>
    <name evidence="3" type="ORF">GSOID_T00029964001</name>
</gene>
<dbReference type="EMBL" id="FN654867">
    <property type="protein sequence ID" value="CBY36913.1"/>
    <property type="molecule type" value="Genomic_DNA"/>
</dbReference>
<dbReference type="AlphaFoldDB" id="E4YGW8"/>
<dbReference type="EMBL" id="FN654540">
    <property type="protein sequence ID" value="CBY34742.1"/>
    <property type="molecule type" value="Genomic_DNA"/>
</dbReference>
<sequence length="137" mass="15857">MMLRNLLFSVCLLKSINSNSTTCTTCMRITRNQSICQAKGYCERRSFFGTSYSSTIQNFASSVKKSADRFTRQTFSNQPSSPIRDRCKKCFIFKNDFASCPNYCLCFYYEKRVKMADASANDLNQFKKCALLMRVRK</sequence>
<proteinExistence type="predicted"/>
<dbReference type="Proteomes" id="UP000011014">
    <property type="component" value="Unassembled WGS sequence"/>
</dbReference>
<evidence type="ECO:0000256" key="1">
    <source>
        <dbReference type="SAM" id="SignalP"/>
    </source>
</evidence>
<reference evidence="2" key="1">
    <citation type="journal article" date="2010" name="Science">
        <title>Plasticity of animal genome architecture unmasked by rapid evolution of a pelagic tunicate.</title>
        <authorList>
            <person name="Denoeud F."/>
            <person name="Henriet S."/>
            <person name="Mungpakdee S."/>
            <person name="Aury J.M."/>
            <person name="Da Silva C."/>
            <person name="Brinkmann H."/>
            <person name="Mikhaleva J."/>
            <person name="Olsen L.C."/>
            <person name="Jubin C."/>
            <person name="Canestro C."/>
            <person name="Bouquet J.M."/>
            <person name="Danks G."/>
            <person name="Poulain J."/>
            <person name="Campsteijn C."/>
            <person name="Adamski M."/>
            <person name="Cross I."/>
            <person name="Yadetie F."/>
            <person name="Muffato M."/>
            <person name="Louis A."/>
            <person name="Butcher S."/>
            <person name="Tsagkogeorga G."/>
            <person name="Konrad A."/>
            <person name="Singh S."/>
            <person name="Jensen M.F."/>
            <person name="Cong E.H."/>
            <person name="Eikeseth-Otteraa H."/>
            <person name="Noel B."/>
            <person name="Anthouard V."/>
            <person name="Porcel B.M."/>
            <person name="Kachouri-Lafond R."/>
            <person name="Nishino A."/>
            <person name="Ugolini M."/>
            <person name="Chourrout P."/>
            <person name="Nishida H."/>
            <person name="Aasland R."/>
            <person name="Huzurbazar S."/>
            <person name="Westhof E."/>
            <person name="Delsuc F."/>
            <person name="Lehrach H."/>
            <person name="Reinhardt R."/>
            <person name="Weissenbach J."/>
            <person name="Roy S.W."/>
            <person name="Artiguenave F."/>
            <person name="Postlethwait J.H."/>
            <person name="Manak J.R."/>
            <person name="Thompson E.M."/>
            <person name="Jaillon O."/>
            <person name="Du Pasquier L."/>
            <person name="Boudinot P."/>
            <person name="Liberles D.A."/>
            <person name="Volff J.N."/>
            <person name="Philippe H."/>
            <person name="Lenhard B."/>
            <person name="Roest Crollius H."/>
            <person name="Wincker P."/>
            <person name="Chourrout D."/>
        </authorList>
    </citation>
    <scope>NUCLEOTIDE SEQUENCE [LARGE SCALE GENOMIC DNA]</scope>
</reference>
<feature type="signal peptide" evidence="1">
    <location>
        <begin position="1"/>
        <end position="18"/>
    </location>
</feature>